<accession>Q3A2S6</accession>
<gene>
    <name evidence="4" type="primary">gnfR</name>
    <name evidence="4" type="ordered locus">Pcar_2091</name>
</gene>
<evidence type="ECO:0000259" key="3">
    <source>
        <dbReference type="PROSITE" id="PS50921"/>
    </source>
</evidence>
<dbReference type="Gene3D" id="3.40.50.2300">
    <property type="match status" value="1"/>
</dbReference>
<dbReference type="Pfam" id="PF00072">
    <property type="entry name" value="Response_reg"/>
    <property type="match status" value="1"/>
</dbReference>
<dbReference type="InterPro" id="IPR036388">
    <property type="entry name" value="WH-like_DNA-bd_sf"/>
</dbReference>
<dbReference type="Pfam" id="PF03861">
    <property type="entry name" value="ANTAR"/>
    <property type="match status" value="1"/>
</dbReference>
<evidence type="ECO:0000313" key="5">
    <source>
        <dbReference type="Proteomes" id="UP000002534"/>
    </source>
</evidence>
<keyword evidence="5" id="KW-1185">Reference proteome</keyword>
<dbReference type="Gene3D" id="1.10.10.10">
    <property type="entry name" value="Winged helix-like DNA-binding domain superfamily/Winged helix DNA-binding domain"/>
    <property type="match status" value="1"/>
</dbReference>
<dbReference type="GO" id="GO:0000160">
    <property type="term" value="P:phosphorelay signal transduction system"/>
    <property type="evidence" value="ECO:0007669"/>
    <property type="project" value="InterPro"/>
</dbReference>
<dbReference type="Proteomes" id="UP000002534">
    <property type="component" value="Chromosome"/>
</dbReference>
<feature type="domain" description="ANTAR" evidence="3">
    <location>
        <begin position="123"/>
        <end position="183"/>
    </location>
</feature>
<keyword evidence="1" id="KW-0597">Phosphoprotein</keyword>
<dbReference type="AlphaFoldDB" id="Q3A2S6"/>
<dbReference type="EMBL" id="CP000142">
    <property type="protein sequence ID" value="ABA89331.1"/>
    <property type="molecule type" value="Genomic_DNA"/>
</dbReference>
<dbReference type="InterPro" id="IPR052048">
    <property type="entry name" value="ST_Response_Regulator"/>
</dbReference>
<reference evidence="5" key="1">
    <citation type="submission" date="2005-10" db="EMBL/GenBank/DDBJ databases">
        <title>Complete sequence of Pelobacter carbinolicus DSM 2380.</title>
        <authorList>
            <person name="Copeland A."/>
            <person name="Lucas S."/>
            <person name="Lapidus A."/>
            <person name="Barry K."/>
            <person name="Detter J.C."/>
            <person name="Glavina T."/>
            <person name="Hammon N."/>
            <person name="Israni S."/>
            <person name="Pitluck S."/>
            <person name="Chertkov O."/>
            <person name="Schmutz J."/>
            <person name="Larimer F."/>
            <person name="Land M."/>
            <person name="Kyrpides N."/>
            <person name="Ivanova N."/>
            <person name="Richardson P."/>
        </authorList>
    </citation>
    <scope>NUCLEOTIDE SEQUENCE [LARGE SCALE GENOMIC DNA]</scope>
    <source>
        <strain evidence="5">DSM 2380 / NBRC 103641 / GraBd1</strain>
    </source>
</reference>
<dbReference type="SUPFAM" id="SSF52172">
    <property type="entry name" value="CheY-like"/>
    <property type="match status" value="1"/>
</dbReference>
<evidence type="ECO:0000256" key="1">
    <source>
        <dbReference type="PROSITE-ProRule" id="PRU00169"/>
    </source>
</evidence>
<proteinExistence type="predicted"/>
<dbReference type="SMART" id="SM00448">
    <property type="entry name" value="REC"/>
    <property type="match status" value="1"/>
</dbReference>
<dbReference type="PIRSF" id="PIRSF036382">
    <property type="entry name" value="RR_antiterm"/>
    <property type="match status" value="1"/>
</dbReference>
<dbReference type="eggNOG" id="COG3707">
    <property type="taxonomic scope" value="Bacteria"/>
</dbReference>
<dbReference type="PANTHER" id="PTHR43228">
    <property type="entry name" value="TWO-COMPONENT RESPONSE REGULATOR"/>
    <property type="match status" value="1"/>
</dbReference>
<name>Q3A2S6_SYNC1</name>
<dbReference type="InterPro" id="IPR008327">
    <property type="entry name" value="Sig_transdc_resp-reg_antiterm"/>
</dbReference>
<protein>
    <submittedName>
        <fullName evidence="4">Nitrogen fixation transcript antitermination response regulator, ANTAR domain-containing</fullName>
    </submittedName>
</protein>
<feature type="domain" description="Response regulatory" evidence="2">
    <location>
        <begin position="3"/>
        <end position="117"/>
    </location>
</feature>
<dbReference type="SMART" id="SM01012">
    <property type="entry name" value="ANTAR"/>
    <property type="match status" value="1"/>
</dbReference>
<dbReference type="InterPro" id="IPR011006">
    <property type="entry name" value="CheY-like_superfamily"/>
</dbReference>
<dbReference type="OrthoDB" id="9808843at2"/>
<dbReference type="PROSITE" id="PS50921">
    <property type="entry name" value="ANTAR"/>
    <property type="match status" value="1"/>
</dbReference>
<dbReference type="GO" id="GO:0003723">
    <property type="term" value="F:RNA binding"/>
    <property type="evidence" value="ECO:0007669"/>
    <property type="project" value="InterPro"/>
</dbReference>
<evidence type="ECO:0000259" key="2">
    <source>
        <dbReference type="PROSITE" id="PS50110"/>
    </source>
</evidence>
<dbReference type="PROSITE" id="PS50110">
    <property type="entry name" value="RESPONSE_REGULATORY"/>
    <property type="match status" value="1"/>
</dbReference>
<dbReference type="InterPro" id="IPR005561">
    <property type="entry name" value="ANTAR"/>
</dbReference>
<dbReference type="PANTHER" id="PTHR43228:SF6">
    <property type="entry name" value="RESPONSE REGULATOR RECEIVER"/>
    <property type="match status" value="1"/>
</dbReference>
<organism evidence="4 5">
    <name type="scientific">Syntrophotalea carbinolica (strain DSM 2380 / NBRC 103641 / GraBd1)</name>
    <name type="common">Pelobacter carbinolicus</name>
    <dbReference type="NCBI Taxonomy" id="338963"/>
    <lineage>
        <taxon>Bacteria</taxon>
        <taxon>Pseudomonadati</taxon>
        <taxon>Thermodesulfobacteriota</taxon>
        <taxon>Desulfuromonadia</taxon>
        <taxon>Desulfuromonadales</taxon>
        <taxon>Syntrophotaleaceae</taxon>
        <taxon>Syntrophotalea</taxon>
    </lineage>
</organism>
<dbReference type="KEGG" id="pca:Pcar_2091"/>
<sequence length="187" mass="21154">MKSVLVVDDKPEIRRRVAEALIKYGFTDILEAENGQQAIDMAQAHKPLLILMDYVMPVMDGITAAEKISKKCPTPIVLLTTRADHETIEKARLAGISNYVVEPFREDQLFPAVDLAIHHFIEVTSLRQEVAKLKDTLESRKIIEKAKGALIQQGMSEQDAYRKIQRMAMNKRKTLKEVAEAILLTLE</sequence>
<dbReference type="RefSeq" id="WP_011341843.1">
    <property type="nucleotide sequence ID" value="NC_007498.2"/>
</dbReference>
<dbReference type="InterPro" id="IPR001789">
    <property type="entry name" value="Sig_transdc_resp-reg_receiver"/>
</dbReference>
<evidence type="ECO:0000313" key="4">
    <source>
        <dbReference type="EMBL" id="ABA89331.1"/>
    </source>
</evidence>
<reference evidence="4 5" key="2">
    <citation type="journal article" date="2012" name="BMC Genomics">
        <title>The genome of Pelobacter carbinolicus reveals surprising metabolic capabilities and physiological features.</title>
        <authorList>
            <person name="Aklujkar M."/>
            <person name="Haveman S.A."/>
            <person name="Didonato R.Jr."/>
            <person name="Chertkov O."/>
            <person name="Han C.S."/>
            <person name="Land M.L."/>
            <person name="Brown P."/>
            <person name="Lovley D.R."/>
        </authorList>
    </citation>
    <scope>NUCLEOTIDE SEQUENCE [LARGE SCALE GENOMIC DNA]</scope>
    <source>
        <strain evidence="5">DSM 2380 / NBRC 103641 / GraBd1</strain>
    </source>
</reference>
<dbReference type="STRING" id="338963.Pcar_2091"/>
<feature type="modified residue" description="4-aspartylphosphate" evidence="1">
    <location>
        <position position="53"/>
    </location>
</feature>
<dbReference type="HOGENOM" id="CLU_000445_65_0_7"/>